<dbReference type="Proteomes" id="UP000037069">
    <property type="component" value="Unassembled WGS sequence"/>
</dbReference>
<dbReference type="InterPro" id="IPR026095">
    <property type="entry name" value="Myb/SANT-like_DNA-bd_dom_prot"/>
</dbReference>
<feature type="region of interest" description="Disordered" evidence="1">
    <location>
        <begin position="1"/>
        <end position="80"/>
    </location>
</feature>
<dbReference type="AlphaFoldDB" id="A0A0L0BW45"/>
<dbReference type="EMBL" id="JRES01001249">
    <property type="protein sequence ID" value="KNC24248.1"/>
    <property type="molecule type" value="Genomic_DNA"/>
</dbReference>
<evidence type="ECO:0000313" key="4">
    <source>
        <dbReference type="Proteomes" id="UP000037069"/>
    </source>
</evidence>
<gene>
    <name evidence="3" type="ORF">FF38_13691</name>
</gene>
<feature type="compositionally biased region" description="Basic and acidic residues" evidence="1">
    <location>
        <begin position="1"/>
        <end position="20"/>
    </location>
</feature>
<dbReference type="GO" id="GO:0045893">
    <property type="term" value="P:positive regulation of DNA-templated transcription"/>
    <property type="evidence" value="ECO:0007669"/>
    <property type="project" value="TreeGrafter"/>
</dbReference>
<dbReference type="Pfam" id="PF13837">
    <property type="entry name" value="Myb_DNA-bind_4"/>
    <property type="match status" value="1"/>
</dbReference>
<evidence type="ECO:0000259" key="2">
    <source>
        <dbReference type="Pfam" id="PF13837"/>
    </source>
</evidence>
<feature type="compositionally biased region" description="Low complexity" evidence="1">
    <location>
        <begin position="25"/>
        <end position="44"/>
    </location>
</feature>
<dbReference type="InterPro" id="IPR044822">
    <property type="entry name" value="Myb_DNA-bind_4"/>
</dbReference>
<name>A0A0L0BW45_LUCCU</name>
<dbReference type="PANTHER" id="PTHR22666:SF3">
    <property type="entry name" value="MYB_SANT-LIKE DNA-BINDING DOMAIN-CONTAINING PROTEIN 1"/>
    <property type="match status" value="1"/>
</dbReference>
<reference evidence="3 4" key="1">
    <citation type="journal article" date="2015" name="Nat. Commun.">
        <title>Lucilia cuprina genome unlocks parasitic fly biology to underpin future interventions.</title>
        <authorList>
            <person name="Anstead C.A."/>
            <person name="Korhonen P.K."/>
            <person name="Young N.D."/>
            <person name="Hall R.S."/>
            <person name="Jex A.R."/>
            <person name="Murali S.C."/>
            <person name="Hughes D.S."/>
            <person name="Lee S.F."/>
            <person name="Perry T."/>
            <person name="Stroehlein A.J."/>
            <person name="Ansell B.R."/>
            <person name="Breugelmans B."/>
            <person name="Hofmann A."/>
            <person name="Qu J."/>
            <person name="Dugan S."/>
            <person name="Lee S.L."/>
            <person name="Chao H."/>
            <person name="Dinh H."/>
            <person name="Han Y."/>
            <person name="Doddapaneni H.V."/>
            <person name="Worley K.C."/>
            <person name="Muzny D.M."/>
            <person name="Ioannidis P."/>
            <person name="Waterhouse R.M."/>
            <person name="Zdobnov E.M."/>
            <person name="James P.J."/>
            <person name="Bagnall N.H."/>
            <person name="Kotze A.C."/>
            <person name="Gibbs R.A."/>
            <person name="Richards S."/>
            <person name="Batterham P."/>
            <person name="Gasser R.B."/>
        </authorList>
    </citation>
    <scope>NUCLEOTIDE SEQUENCE [LARGE SCALE GENOMIC DNA]</scope>
    <source>
        <strain evidence="3 4">LS</strain>
        <tissue evidence="3">Full body</tissue>
    </source>
</reference>
<comment type="caution">
    <text evidence="3">The sequence shown here is derived from an EMBL/GenBank/DDBJ whole genome shotgun (WGS) entry which is preliminary data.</text>
</comment>
<sequence length="245" mass="28062">MLEVKTEENTENEAPPKENIETTEDSNATTESTAAAAAAVDASEPPAPPPKPAQAEHNNDVAMLNPLNEQENNIDAESKTKHRRYWTPKEEEKFYEIWGRENWRLTRHGKNTIFFAKWSDEMRERFNIDVKPEEVQCKVNQTRAKFRQVKKNLEMDKNAVKWKKYDIVERILKNQYRSKDDEPVPPEALENNRDVSPTELLNCATQPPSPSSISNMSNITEQGINLSQSHNADHQLTDEVNMSSG</sequence>
<dbReference type="GO" id="GO:0016604">
    <property type="term" value="C:nuclear body"/>
    <property type="evidence" value="ECO:0007669"/>
    <property type="project" value="TreeGrafter"/>
</dbReference>
<evidence type="ECO:0000256" key="1">
    <source>
        <dbReference type="SAM" id="MobiDB-lite"/>
    </source>
</evidence>
<feature type="domain" description="Myb/SANT-like DNA-binding" evidence="2">
    <location>
        <begin position="83"/>
        <end position="168"/>
    </location>
</feature>
<keyword evidence="4" id="KW-1185">Reference proteome</keyword>
<protein>
    <recommendedName>
        <fullName evidence="2">Myb/SANT-like DNA-binding domain-containing protein</fullName>
    </recommendedName>
</protein>
<accession>A0A0L0BW45</accession>
<proteinExistence type="predicted"/>
<dbReference type="OrthoDB" id="7863823at2759"/>
<evidence type="ECO:0000313" key="3">
    <source>
        <dbReference type="EMBL" id="KNC24248.1"/>
    </source>
</evidence>
<dbReference type="PANTHER" id="PTHR22666">
    <property type="entry name" value="MYB_SANT-LIKE DNA-BINDING DOMAIN-CONTAINING PROTEIN 1"/>
    <property type="match status" value="1"/>
</dbReference>
<organism evidence="3 4">
    <name type="scientific">Lucilia cuprina</name>
    <name type="common">Green bottle fly</name>
    <name type="synonym">Australian sheep blowfly</name>
    <dbReference type="NCBI Taxonomy" id="7375"/>
    <lineage>
        <taxon>Eukaryota</taxon>
        <taxon>Metazoa</taxon>
        <taxon>Ecdysozoa</taxon>
        <taxon>Arthropoda</taxon>
        <taxon>Hexapoda</taxon>
        <taxon>Insecta</taxon>
        <taxon>Pterygota</taxon>
        <taxon>Neoptera</taxon>
        <taxon>Endopterygota</taxon>
        <taxon>Diptera</taxon>
        <taxon>Brachycera</taxon>
        <taxon>Muscomorpha</taxon>
        <taxon>Oestroidea</taxon>
        <taxon>Calliphoridae</taxon>
        <taxon>Luciliinae</taxon>
        <taxon>Lucilia</taxon>
    </lineage>
</organism>